<reference evidence="2 3" key="2">
    <citation type="submission" date="2018-03" db="EMBL/GenBank/DDBJ databases">
        <title>The ancient ancestry and fast evolution of plastids.</title>
        <authorList>
            <person name="Moore K.R."/>
            <person name="Magnabosco C."/>
            <person name="Momper L."/>
            <person name="Gold D.A."/>
            <person name="Bosak T."/>
            <person name="Fournier G.P."/>
        </authorList>
    </citation>
    <scope>NUCLEOTIDE SEQUENCE [LARGE SCALE GENOMIC DNA]</scope>
    <source>
        <strain evidence="2 3">ULC007</strain>
    </source>
</reference>
<protein>
    <submittedName>
        <fullName evidence="2">tRNA (Adenosine(37)-N6)-threonylcarbamoyltransferase complex dimerization subunit type 1 TsaB</fullName>
    </submittedName>
</protein>
<name>A0A2T1DCD7_9CYAN</name>
<dbReference type="GO" id="GO:0016740">
    <property type="term" value="F:transferase activity"/>
    <property type="evidence" value="ECO:0007669"/>
    <property type="project" value="UniProtKB-KW"/>
</dbReference>
<dbReference type="NCBIfam" id="TIGR03725">
    <property type="entry name" value="T6A_YeaZ"/>
    <property type="match status" value="1"/>
</dbReference>
<accession>A0A2T1DCD7</accession>
<dbReference type="STRING" id="1920490.GCA_001895925_01132"/>
<evidence type="ECO:0000313" key="2">
    <source>
        <dbReference type="EMBL" id="PSB18127.1"/>
    </source>
</evidence>
<keyword evidence="2" id="KW-0808">Transferase</keyword>
<dbReference type="OrthoDB" id="9784166at2"/>
<dbReference type="InterPro" id="IPR000905">
    <property type="entry name" value="Gcp-like_dom"/>
</dbReference>
<dbReference type="Gene3D" id="3.30.420.200">
    <property type="match status" value="1"/>
</dbReference>
<dbReference type="SUPFAM" id="SSF53067">
    <property type="entry name" value="Actin-like ATPase domain"/>
    <property type="match status" value="2"/>
</dbReference>
<sequence length="207" mass="22453">MLTQSRYAIALHTSSPDLGLAISNFTGDSRQQVWQLGRDLSTHLHQHLSDFLAPQTWVDLAFVAVATGPGGFTGTRIGVVTARTLAQQLQIPLFGVSSLAAIAYTHAETEGTIAVQMPAQRGELYAAIYQTSSAGLTALVPDLVLTGSVWQQMLSALSVPYQLIEAEADQGGRVTTVLKLAHQHWQQGDRPNWSEVLPFYGQHPVQH</sequence>
<evidence type="ECO:0000259" key="1">
    <source>
        <dbReference type="Pfam" id="PF00814"/>
    </source>
</evidence>
<dbReference type="GO" id="GO:0002949">
    <property type="term" value="P:tRNA threonylcarbamoyladenosine modification"/>
    <property type="evidence" value="ECO:0007669"/>
    <property type="project" value="InterPro"/>
</dbReference>
<organism evidence="2 3">
    <name type="scientific">Phormidesmis priestleyi ULC007</name>
    <dbReference type="NCBI Taxonomy" id="1920490"/>
    <lineage>
        <taxon>Bacteria</taxon>
        <taxon>Bacillati</taxon>
        <taxon>Cyanobacteriota</taxon>
        <taxon>Cyanophyceae</taxon>
        <taxon>Leptolyngbyales</taxon>
        <taxon>Leptolyngbyaceae</taxon>
        <taxon>Phormidesmis</taxon>
    </lineage>
</organism>
<dbReference type="Proteomes" id="UP000238634">
    <property type="component" value="Unassembled WGS sequence"/>
</dbReference>
<dbReference type="AlphaFoldDB" id="A0A2T1DCD7"/>
<dbReference type="InterPro" id="IPR043129">
    <property type="entry name" value="ATPase_NBD"/>
</dbReference>
<gene>
    <name evidence="2" type="primary">tsaB</name>
    <name evidence="2" type="ORF">C7B65_16565</name>
</gene>
<dbReference type="Pfam" id="PF00814">
    <property type="entry name" value="TsaD"/>
    <property type="match status" value="1"/>
</dbReference>
<dbReference type="RefSeq" id="WP_106254070.1">
    <property type="nucleotide sequence ID" value="NZ_MPPI01000022.1"/>
</dbReference>
<keyword evidence="3" id="KW-1185">Reference proteome</keyword>
<dbReference type="Gene3D" id="3.30.420.40">
    <property type="match status" value="1"/>
</dbReference>
<feature type="domain" description="Gcp-like" evidence="1">
    <location>
        <begin position="57"/>
        <end position="139"/>
    </location>
</feature>
<reference evidence="2 3" key="1">
    <citation type="submission" date="2018-02" db="EMBL/GenBank/DDBJ databases">
        <authorList>
            <person name="Cohen D.B."/>
            <person name="Kent A.D."/>
        </authorList>
    </citation>
    <scope>NUCLEOTIDE SEQUENCE [LARGE SCALE GENOMIC DNA]</scope>
    <source>
        <strain evidence="2 3">ULC007</strain>
    </source>
</reference>
<comment type="caution">
    <text evidence="2">The sequence shown here is derived from an EMBL/GenBank/DDBJ whole genome shotgun (WGS) entry which is preliminary data.</text>
</comment>
<evidence type="ECO:0000313" key="3">
    <source>
        <dbReference type="Proteomes" id="UP000238634"/>
    </source>
</evidence>
<dbReference type="EMBL" id="PVWG01000020">
    <property type="protein sequence ID" value="PSB18127.1"/>
    <property type="molecule type" value="Genomic_DNA"/>
</dbReference>
<dbReference type="InterPro" id="IPR022496">
    <property type="entry name" value="T6A_TsaB"/>
</dbReference>
<proteinExistence type="predicted"/>